<dbReference type="Proteomes" id="UP000429229">
    <property type="component" value="Unassembled WGS sequence"/>
</dbReference>
<dbReference type="SUPFAM" id="SSF52972">
    <property type="entry name" value="ITPase-like"/>
    <property type="match status" value="1"/>
</dbReference>
<comment type="similarity">
    <text evidence="4">Belongs to the Maf family.</text>
</comment>
<comment type="subcellular location">
    <subcellularLocation>
        <location evidence="4">Cytoplasm</location>
    </subcellularLocation>
</comment>
<dbReference type="HAMAP" id="MF_00528">
    <property type="entry name" value="Maf"/>
    <property type="match status" value="1"/>
</dbReference>
<comment type="caution">
    <text evidence="4">Lacks conserved residue(s) required for the propagation of feature annotation.</text>
</comment>
<evidence type="ECO:0000256" key="3">
    <source>
        <dbReference type="ARBA" id="ARBA00023080"/>
    </source>
</evidence>
<gene>
    <name evidence="5" type="ORF">GRI68_11690</name>
</gene>
<comment type="catalytic activity">
    <reaction evidence="4">
        <text>a ribonucleoside 5'-triphosphate + H2O = a ribonucleoside 5'-phosphate + diphosphate + H(+)</text>
        <dbReference type="Rhea" id="RHEA:23996"/>
        <dbReference type="ChEBI" id="CHEBI:15377"/>
        <dbReference type="ChEBI" id="CHEBI:15378"/>
        <dbReference type="ChEBI" id="CHEBI:33019"/>
        <dbReference type="ChEBI" id="CHEBI:58043"/>
        <dbReference type="ChEBI" id="CHEBI:61557"/>
        <dbReference type="EC" id="3.6.1.9"/>
    </reaction>
</comment>
<dbReference type="GO" id="GO:0005737">
    <property type="term" value="C:cytoplasm"/>
    <property type="evidence" value="ECO:0007669"/>
    <property type="project" value="UniProtKB-SubCell"/>
</dbReference>
<dbReference type="Gene3D" id="3.90.950.10">
    <property type="match status" value="1"/>
</dbReference>
<comment type="function">
    <text evidence="4">Nucleoside triphosphate pyrophosphatase. May have a dual role in cell division arrest and in preventing the incorporation of modified nucleotides into cellular nucleic acids.</text>
</comment>
<accession>A0A6I4U4A2</accession>
<dbReference type="InterPro" id="IPR029001">
    <property type="entry name" value="ITPase-like_fam"/>
</dbReference>
<proteinExistence type="inferred from homology"/>
<comment type="caution">
    <text evidence="5">The sequence shown here is derived from an EMBL/GenBank/DDBJ whole genome shotgun (WGS) entry which is preliminary data.</text>
</comment>
<sequence>MKLILASNSATRRAMLDQCGIAHEAVGADVDERALEARLGNAAPEDIALALAEAKALAVSATRPDALVLGGDSVVTVAGRRFDKPEDREDAASHLRFFSGKTIDLCSAAVLADRHDVVERVIDRAELRVRTLSEDFIADYLDREWPEVGHSVGVFRIEALGPTLFEAVRGDYFTILGMPLIGVLSALRGRGVIAS</sequence>
<dbReference type="EC" id="3.6.1.9" evidence="4"/>
<evidence type="ECO:0000256" key="2">
    <source>
        <dbReference type="ARBA" id="ARBA00022801"/>
    </source>
</evidence>
<dbReference type="AlphaFoldDB" id="A0A6I4U4A2"/>
<keyword evidence="2 4" id="KW-0378">Hydrolase</keyword>
<keyword evidence="6" id="KW-1185">Reference proteome</keyword>
<dbReference type="OrthoDB" id="9813962at2"/>
<dbReference type="GO" id="GO:0009117">
    <property type="term" value="P:nucleotide metabolic process"/>
    <property type="evidence" value="ECO:0007669"/>
    <property type="project" value="UniProtKB-KW"/>
</dbReference>
<evidence type="ECO:0000256" key="4">
    <source>
        <dbReference type="HAMAP-Rule" id="MF_00528"/>
    </source>
</evidence>
<organism evidence="5 6">
    <name type="scientific">Alteriqipengyuania halimionae</name>
    <dbReference type="NCBI Taxonomy" id="1926630"/>
    <lineage>
        <taxon>Bacteria</taxon>
        <taxon>Pseudomonadati</taxon>
        <taxon>Pseudomonadota</taxon>
        <taxon>Alphaproteobacteria</taxon>
        <taxon>Sphingomonadales</taxon>
        <taxon>Erythrobacteraceae</taxon>
        <taxon>Alteriqipengyuania</taxon>
    </lineage>
</organism>
<dbReference type="RefSeq" id="WP_160617402.1">
    <property type="nucleotide sequence ID" value="NZ_WTYR01000001.1"/>
</dbReference>
<dbReference type="InterPro" id="IPR003697">
    <property type="entry name" value="Maf-like"/>
</dbReference>
<feature type="active site" description="Proton acceptor" evidence="4">
    <location>
        <position position="72"/>
    </location>
</feature>
<evidence type="ECO:0000313" key="5">
    <source>
        <dbReference type="EMBL" id="MXP10840.1"/>
    </source>
</evidence>
<dbReference type="PANTHER" id="PTHR43213:SF5">
    <property type="entry name" value="BIFUNCTIONAL DTTP_UTP PYROPHOSPHATASE_METHYLTRANSFERASE PROTEIN-RELATED"/>
    <property type="match status" value="1"/>
</dbReference>
<evidence type="ECO:0000313" key="6">
    <source>
        <dbReference type="Proteomes" id="UP000429229"/>
    </source>
</evidence>
<name>A0A6I4U4A2_9SPHN</name>
<dbReference type="EMBL" id="WTYR01000001">
    <property type="protein sequence ID" value="MXP10840.1"/>
    <property type="molecule type" value="Genomic_DNA"/>
</dbReference>
<evidence type="ECO:0000256" key="1">
    <source>
        <dbReference type="ARBA" id="ARBA00001968"/>
    </source>
</evidence>
<comment type="catalytic activity">
    <reaction evidence="4">
        <text>a 2'-deoxyribonucleoside 5'-triphosphate + H2O = a 2'-deoxyribonucleoside 5'-phosphate + diphosphate + H(+)</text>
        <dbReference type="Rhea" id="RHEA:44644"/>
        <dbReference type="ChEBI" id="CHEBI:15377"/>
        <dbReference type="ChEBI" id="CHEBI:15378"/>
        <dbReference type="ChEBI" id="CHEBI:33019"/>
        <dbReference type="ChEBI" id="CHEBI:61560"/>
        <dbReference type="ChEBI" id="CHEBI:65317"/>
        <dbReference type="EC" id="3.6.1.9"/>
    </reaction>
</comment>
<protein>
    <recommendedName>
        <fullName evidence="4">Nucleoside triphosphate pyrophosphatase</fullName>
        <ecNumber evidence="4">3.6.1.9</ecNumber>
    </recommendedName>
    <alternativeName>
        <fullName evidence="4">Nucleotide pyrophosphatase</fullName>
        <shortName evidence="4">Nucleotide PPase</shortName>
    </alternativeName>
</protein>
<keyword evidence="3 4" id="KW-0546">Nucleotide metabolism</keyword>
<dbReference type="PANTHER" id="PTHR43213">
    <property type="entry name" value="BIFUNCTIONAL DTTP/UTP PYROPHOSPHATASE/METHYLTRANSFERASE PROTEIN-RELATED"/>
    <property type="match status" value="1"/>
</dbReference>
<dbReference type="GO" id="GO:0047429">
    <property type="term" value="F:nucleoside triphosphate diphosphatase activity"/>
    <property type="evidence" value="ECO:0007669"/>
    <property type="project" value="UniProtKB-EC"/>
</dbReference>
<dbReference type="Pfam" id="PF02545">
    <property type="entry name" value="Maf"/>
    <property type="match status" value="1"/>
</dbReference>
<reference evidence="5 6" key="1">
    <citation type="submission" date="2019-12" db="EMBL/GenBank/DDBJ databases">
        <title>Genomic-based taxomic classification of the family Erythrobacteraceae.</title>
        <authorList>
            <person name="Xu L."/>
        </authorList>
    </citation>
    <scope>NUCLEOTIDE SEQUENCE [LARGE SCALE GENOMIC DNA]</scope>
    <source>
        <strain evidence="5 6">LMG 29519</strain>
    </source>
</reference>
<comment type="cofactor">
    <cofactor evidence="1 4">
        <name>a divalent metal cation</name>
        <dbReference type="ChEBI" id="CHEBI:60240"/>
    </cofactor>
</comment>
<keyword evidence="4" id="KW-0963">Cytoplasm</keyword>
<dbReference type="PIRSF" id="PIRSF006305">
    <property type="entry name" value="Maf"/>
    <property type="match status" value="1"/>
</dbReference>